<comment type="catalytic activity">
    <reaction evidence="1">
        <text>ATP + protein L-histidine = ADP + protein N-phospho-L-histidine.</text>
        <dbReference type="EC" id="2.7.13.3"/>
    </reaction>
</comment>
<dbReference type="InterPro" id="IPR013783">
    <property type="entry name" value="Ig-like_fold"/>
</dbReference>
<evidence type="ECO:0000256" key="1">
    <source>
        <dbReference type="ARBA" id="ARBA00000085"/>
    </source>
</evidence>
<dbReference type="RefSeq" id="WP_200354085.1">
    <property type="nucleotide sequence ID" value="NZ_JAENIL010000004.1"/>
</dbReference>
<dbReference type="InterPro" id="IPR003661">
    <property type="entry name" value="HisK_dim/P_dom"/>
</dbReference>
<feature type="signal peptide" evidence="7">
    <location>
        <begin position="1"/>
        <end position="19"/>
    </location>
</feature>
<dbReference type="PROSITE" id="PS50110">
    <property type="entry name" value="RESPONSE_REGULATORY"/>
    <property type="match status" value="1"/>
</dbReference>
<dbReference type="EC" id="2.7.13.3" evidence="2"/>
<dbReference type="SMART" id="SM00448">
    <property type="entry name" value="REC"/>
    <property type="match status" value="1"/>
</dbReference>
<gene>
    <name evidence="11" type="ORF">JIN87_03260</name>
</gene>
<dbReference type="PROSITE" id="PS01124">
    <property type="entry name" value="HTH_ARAC_FAMILY_2"/>
    <property type="match status" value="1"/>
</dbReference>
<dbReference type="PROSITE" id="PS50109">
    <property type="entry name" value="HIS_KIN"/>
    <property type="match status" value="1"/>
</dbReference>
<dbReference type="Pfam" id="PF00072">
    <property type="entry name" value="Response_reg"/>
    <property type="match status" value="1"/>
</dbReference>
<accession>A0A934VPI9</accession>
<dbReference type="GO" id="GO:0000155">
    <property type="term" value="F:phosphorelay sensor kinase activity"/>
    <property type="evidence" value="ECO:0007669"/>
    <property type="project" value="InterPro"/>
</dbReference>
<dbReference type="InterPro" id="IPR015943">
    <property type="entry name" value="WD40/YVTN_repeat-like_dom_sf"/>
</dbReference>
<dbReference type="Gene3D" id="3.40.50.2300">
    <property type="match status" value="1"/>
</dbReference>
<dbReference type="InterPro" id="IPR004358">
    <property type="entry name" value="Sig_transdc_His_kin-like_C"/>
</dbReference>
<feature type="domain" description="Response regulatory" evidence="10">
    <location>
        <begin position="1038"/>
        <end position="1153"/>
    </location>
</feature>
<dbReference type="GO" id="GO:0003700">
    <property type="term" value="F:DNA-binding transcription factor activity"/>
    <property type="evidence" value="ECO:0007669"/>
    <property type="project" value="InterPro"/>
</dbReference>
<feature type="chain" id="PRO_5037784423" description="histidine kinase" evidence="7">
    <location>
        <begin position="20"/>
        <end position="1298"/>
    </location>
</feature>
<dbReference type="FunFam" id="1.10.287.130:FF:000045">
    <property type="entry name" value="Two-component system sensor histidine kinase/response regulator"/>
    <property type="match status" value="1"/>
</dbReference>
<dbReference type="SUPFAM" id="SSF55874">
    <property type="entry name" value="ATPase domain of HSP90 chaperone/DNA topoisomerase II/histidine kinase"/>
    <property type="match status" value="1"/>
</dbReference>
<dbReference type="CDD" id="cd00082">
    <property type="entry name" value="HisKA"/>
    <property type="match status" value="1"/>
</dbReference>
<dbReference type="Pfam" id="PF02518">
    <property type="entry name" value="HATPase_c"/>
    <property type="match status" value="1"/>
</dbReference>
<feature type="domain" description="Histidine kinase" evidence="9">
    <location>
        <begin position="796"/>
        <end position="1016"/>
    </location>
</feature>
<dbReference type="InterPro" id="IPR018060">
    <property type="entry name" value="HTH_AraC"/>
</dbReference>
<evidence type="ECO:0000313" key="11">
    <source>
        <dbReference type="EMBL" id="MBK1875870.1"/>
    </source>
</evidence>
<dbReference type="Gene3D" id="1.10.287.130">
    <property type="match status" value="1"/>
</dbReference>
<feature type="domain" description="HTH araC/xylS-type" evidence="8">
    <location>
        <begin position="1188"/>
        <end position="1287"/>
    </location>
</feature>
<evidence type="ECO:0000256" key="4">
    <source>
        <dbReference type="ARBA" id="ARBA00023015"/>
    </source>
</evidence>
<dbReference type="InterPro" id="IPR036097">
    <property type="entry name" value="HisK_dim/P_sf"/>
</dbReference>
<keyword evidence="3 6" id="KW-0597">Phosphoprotein</keyword>
<evidence type="ECO:0000259" key="8">
    <source>
        <dbReference type="PROSITE" id="PS01124"/>
    </source>
</evidence>
<dbReference type="Gene3D" id="1.10.10.60">
    <property type="entry name" value="Homeodomain-like"/>
    <property type="match status" value="1"/>
</dbReference>
<dbReference type="InterPro" id="IPR003594">
    <property type="entry name" value="HATPase_dom"/>
</dbReference>
<dbReference type="SUPFAM" id="SSF46689">
    <property type="entry name" value="Homeodomain-like"/>
    <property type="match status" value="1"/>
</dbReference>
<evidence type="ECO:0000256" key="2">
    <source>
        <dbReference type="ARBA" id="ARBA00012438"/>
    </source>
</evidence>
<dbReference type="PANTHER" id="PTHR43547">
    <property type="entry name" value="TWO-COMPONENT HISTIDINE KINASE"/>
    <property type="match status" value="1"/>
</dbReference>
<evidence type="ECO:0000259" key="9">
    <source>
        <dbReference type="PROSITE" id="PS50109"/>
    </source>
</evidence>
<dbReference type="SMART" id="SM00342">
    <property type="entry name" value="HTH_ARAC"/>
    <property type="match status" value="1"/>
</dbReference>
<evidence type="ECO:0000256" key="3">
    <source>
        <dbReference type="ARBA" id="ARBA00022553"/>
    </source>
</evidence>
<reference evidence="11" key="1">
    <citation type="submission" date="2021-01" db="EMBL/GenBank/DDBJ databases">
        <title>Modified the classification status of verrucomicrobia.</title>
        <authorList>
            <person name="Feng X."/>
        </authorList>
    </citation>
    <scope>NUCLEOTIDE SEQUENCE</scope>
    <source>
        <strain evidence="11">KCTC 13126</strain>
    </source>
</reference>
<dbReference type="SMART" id="SM00387">
    <property type="entry name" value="HATPase_c"/>
    <property type="match status" value="1"/>
</dbReference>
<dbReference type="Gene3D" id="2.60.40.10">
    <property type="entry name" value="Immunoglobulins"/>
    <property type="match status" value="1"/>
</dbReference>
<dbReference type="Gene3D" id="2.130.10.10">
    <property type="entry name" value="YVTN repeat-like/Quinoprotein amine dehydrogenase"/>
    <property type="match status" value="2"/>
</dbReference>
<dbReference type="InterPro" id="IPR036890">
    <property type="entry name" value="HATPase_C_sf"/>
</dbReference>
<comment type="caution">
    <text evidence="11">The sequence shown here is derived from an EMBL/GenBank/DDBJ whole genome shotgun (WGS) entry which is preliminary data.</text>
</comment>
<proteinExistence type="predicted"/>
<name>A0A934VPI9_9BACT</name>
<evidence type="ECO:0000259" key="10">
    <source>
        <dbReference type="PROSITE" id="PS50110"/>
    </source>
</evidence>
<evidence type="ECO:0000256" key="5">
    <source>
        <dbReference type="ARBA" id="ARBA00023163"/>
    </source>
</evidence>
<dbReference type="InterPro" id="IPR009057">
    <property type="entry name" value="Homeodomain-like_sf"/>
</dbReference>
<dbReference type="PRINTS" id="PR00344">
    <property type="entry name" value="BCTRLSENSOR"/>
</dbReference>
<dbReference type="SUPFAM" id="SSF63829">
    <property type="entry name" value="Calcium-dependent phosphotriesterase"/>
    <property type="match status" value="2"/>
</dbReference>
<organism evidence="11 12">
    <name type="scientific">Pelagicoccus mobilis</name>
    <dbReference type="NCBI Taxonomy" id="415221"/>
    <lineage>
        <taxon>Bacteria</taxon>
        <taxon>Pseudomonadati</taxon>
        <taxon>Verrucomicrobiota</taxon>
        <taxon>Opitutia</taxon>
        <taxon>Puniceicoccales</taxon>
        <taxon>Pelagicoccaceae</taxon>
        <taxon>Pelagicoccus</taxon>
    </lineage>
</organism>
<keyword evidence="7" id="KW-0732">Signal</keyword>
<dbReference type="InterPro" id="IPR001789">
    <property type="entry name" value="Sig_transdc_resp-reg_receiver"/>
</dbReference>
<dbReference type="InterPro" id="IPR005467">
    <property type="entry name" value="His_kinase_dom"/>
</dbReference>
<dbReference type="EMBL" id="JAENIL010000004">
    <property type="protein sequence ID" value="MBK1875870.1"/>
    <property type="molecule type" value="Genomic_DNA"/>
</dbReference>
<evidence type="ECO:0000256" key="7">
    <source>
        <dbReference type="SAM" id="SignalP"/>
    </source>
</evidence>
<keyword evidence="5" id="KW-0804">Transcription</keyword>
<dbReference type="SMART" id="SM00388">
    <property type="entry name" value="HisKA"/>
    <property type="match status" value="1"/>
</dbReference>
<feature type="modified residue" description="4-aspartylphosphate" evidence="6">
    <location>
        <position position="1086"/>
    </location>
</feature>
<dbReference type="Gene3D" id="3.30.565.10">
    <property type="entry name" value="Histidine kinase-like ATPase, C-terminal domain"/>
    <property type="match status" value="1"/>
</dbReference>
<dbReference type="Proteomes" id="UP000617628">
    <property type="component" value="Unassembled WGS sequence"/>
</dbReference>
<dbReference type="GO" id="GO:0043565">
    <property type="term" value="F:sequence-specific DNA binding"/>
    <property type="evidence" value="ECO:0007669"/>
    <property type="project" value="InterPro"/>
</dbReference>
<protein>
    <recommendedName>
        <fullName evidence="2">histidine kinase</fullName>
        <ecNumber evidence="2">2.7.13.3</ecNumber>
    </recommendedName>
</protein>
<dbReference type="PANTHER" id="PTHR43547:SF2">
    <property type="entry name" value="HYBRID SIGNAL TRANSDUCTION HISTIDINE KINASE C"/>
    <property type="match status" value="1"/>
</dbReference>
<dbReference type="Pfam" id="PF12833">
    <property type="entry name" value="HTH_18"/>
    <property type="match status" value="1"/>
</dbReference>
<dbReference type="InterPro" id="IPR011006">
    <property type="entry name" value="CheY-like_superfamily"/>
</dbReference>
<keyword evidence="12" id="KW-1185">Reference proteome</keyword>
<dbReference type="Pfam" id="PF00512">
    <property type="entry name" value="HisKA"/>
    <property type="match status" value="1"/>
</dbReference>
<dbReference type="SUPFAM" id="SSF47384">
    <property type="entry name" value="Homodimeric domain of signal transducing histidine kinase"/>
    <property type="match status" value="1"/>
</dbReference>
<evidence type="ECO:0000256" key="6">
    <source>
        <dbReference type="PROSITE-ProRule" id="PRU00169"/>
    </source>
</evidence>
<keyword evidence="4" id="KW-0805">Transcription regulation</keyword>
<dbReference type="SUPFAM" id="SSF52172">
    <property type="entry name" value="CheY-like"/>
    <property type="match status" value="1"/>
</dbReference>
<sequence>MRKVIPVFVSLALASLGLAERLPFNERSSPNRLTEHWRWTELEALKGSAFTCAAEDESEVLWFADQNGLSSYDGLTLKNFPFPEGRLSHSPTTLFIASDQTIYIGGRNEVTSYKDGEWNVVFHYETNYWGKQNLHELEDGSILIGAPRGLYLKKEGKEAEHIYTSGSAFCGLFEHKGAIWLSESLSRNVYKLPIADGELAPPREWTIYTLPGRNAKPRYFASDRDGRLWSTSSNANFSALIYDENSDEWVTTDIGIPTGSFRYQERWITQCHDGNLAIRTLDGLICQQGDNWIQLDKSEYDLPTTVPFIVHRKNGNTLIGSQRSSIYEVQTSGRSWRTYSELNFQLESQSGHLWFISQAGEVVQHSPQDDTWHTYPGSIDTPTALTESNDNTIWAHGSDRSQAAIAILSNDEWSIRRYPQLGPRLCYLSSHPSDDGKIYFGSGLLPEETRANSRGGLLELTISDGRFNERLISDEPMPVRTYGITQTPDGSLWIGGQGLTKIESTVGEPNIQFPDTFTSQWIDHLICDSRGRLWIALWGIGIYLFEDEQWTLFDYSSGLSTNNVVFLMEHNQQPGVILAATETGIARFTDGKWSHRPLPEELHIARENCTLKQSSDGSIWINFLTKPWYNQLSTTLQSEIEQIPLIRSIRYTPEKIEPTTTITNFQEKIPEPGNAYVSWSGLDSWGQTPNSFLEYSTRVNAGSWSPFSNDTDILITSLKAGEYTFDVRARDFDGNVQSNPSSIIFSVTAPIWKRPWFQALVLATLIFITYLITHIIRLRIRHIREIEEIKINFFTNISHELRTPLTVISGPLESALESVNEGKVKEQISLALKGARKTMHLVDQLLDFRKYESAHWPSRLVQGDISEYIREAVLLHKPLAIRKGQSLSFHSDISIETSQYDEEKLPKIIDNLVSNASKYTPDGGTITVTVREDLLPEHISIQVKDTGQGVPISEQESIFEPFNRSSSKNRLREKGTGLGLPLTRSLVHSLNGKIELVSPVQDGRGTLFTVHLPILFVEAEAGENSKLDSSNEITDKKRILIVEDDLDIRSFLRIELSDDYQVIEAIDGKQAFDLAQKEVPDLVITDVMMPQMDGRELCTKLKSDEATNHIPVIMLTALTSDTAKIRGLEASADDYITKPIKPAYLRLKVQNRFATRERHIKRYRKEFLKPEAPIKRPGNKGQSEEFVEKAITLIGEHLADPEFDVQKLSDSLAMSRFTLYRKLKAMTGETPNVMIQKLRMKRAAELLLEDKNTISEVVDLVGFRELSYFSSSFKKHYHCKPSEYKTMYEQERDKAQVP</sequence>
<evidence type="ECO:0000313" key="12">
    <source>
        <dbReference type="Proteomes" id="UP000617628"/>
    </source>
</evidence>